<feature type="region of interest" description="Disordered" evidence="1">
    <location>
        <begin position="1"/>
        <end position="23"/>
    </location>
</feature>
<dbReference type="Proteomes" id="UP000024635">
    <property type="component" value="Unassembled WGS sequence"/>
</dbReference>
<accession>A0A016TAC4</accession>
<evidence type="ECO:0000313" key="3">
    <source>
        <dbReference type="Proteomes" id="UP000024635"/>
    </source>
</evidence>
<protein>
    <submittedName>
        <fullName evidence="2">Uncharacterized protein</fullName>
    </submittedName>
</protein>
<reference evidence="3" key="1">
    <citation type="journal article" date="2015" name="Nat. Genet.">
        <title>The genome and transcriptome of the zoonotic hookworm Ancylostoma ceylanicum identify infection-specific gene families.</title>
        <authorList>
            <person name="Schwarz E.M."/>
            <person name="Hu Y."/>
            <person name="Antoshechkin I."/>
            <person name="Miller M.M."/>
            <person name="Sternberg P.W."/>
            <person name="Aroian R.V."/>
        </authorList>
    </citation>
    <scope>NUCLEOTIDE SEQUENCE</scope>
    <source>
        <strain evidence="3">HY135</strain>
    </source>
</reference>
<proteinExistence type="predicted"/>
<organism evidence="2 3">
    <name type="scientific">Ancylostoma ceylanicum</name>
    <dbReference type="NCBI Taxonomy" id="53326"/>
    <lineage>
        <taxon>Eukaryota</taxon>
        <taxon>Metazoa</taxon>
        <taxon>Ecdysozoa</taxon>
        <taxon>Nematoda</taxon>
        <taxon>Chromadorea</taxon>
        <taxon>Rhabditida</taxon>
        <taxon>Rhabditina</taxon>
        <taxon>Rhabditomorpha</taxon>
        <taxon>Strongyloidea</taxon>
        <taxon>Ancylostomatidae</taxon>
        <taxon>Ancylostomatinae</taxon>
        <taxon>Ancylostoma</taxon>
    </lineage>
</organism>
<keyword evidence="3" id="KW-1185">Reference proteome</keyword>
<evidence type="ECO:0000256" key="1">
    <source>
        <dbReference type="SAM" id="MobiDB-lite"/>
    </source>
</evidence>
<gene>
    <name evidence="2" type="primary">Acey_s0121.g978</name>
    <name evidence="2" type="ORF">Y032_0121g978</name>
</gene>
<sequence length="68" mass="7332">MSLLTPSNAYAGKTRTFPARPLPPMMPQVLLAGSKPGILPNVLSANLHVTGNPQNFNYNNNCNTGRPR</sequence>
<comment type="caution">
    <text evidence="2">The sequence shown here is derived from an EMBL/GenBank/DDBJ whole genome shotgun (WGS) entry which is preliminary data.</text>
</comment>
<dbReference type="AlphaFoldDB" id="A0A016TAC4"/>
<evidence type="ECO:0000313" key="2">
    <source>
        <dbReference type="EMBL" id="EYB99647.1"/>
    </source>
</evidence>
<dbReference type="EMBL" id="JARK01001457">
    <property type="protein sequence ID" value="EYB99647.1"/>
    <property type="molecule type" value="Genomic_DNA"/>
</dbReference>
<name>A0A016TAC4_9BILA</name>